<evidence type="ECO:0000256" key="2">
    <source>
        <dbReference type="ARBA" id="ARBA00004370"/>
    </source>
</evidence>
<feature type="domain" description="HAMP" evidence="10">
    <location>
        <begin position="174"/>
        <end position="226"/>
    </location>
</feature>
<dbReference type="Pfam" id="PF00672">
    <property type="entry name" value="HAMP"/>
    <property type="match status" value="1"/>
</dbReference>
<evidence type="ECO:0000313" key="12">
    <source>
        <dbReference type="Proteomes" id="UP000640333"/>
    </source>
</evidence>
<evidence type="ECO:0000256" key="1">
    <source>
        <dbReference type="ARBA" id="ARBA00000085"/>
    </source>
</evidence>
<dbReference type="Pfam" id="PF02518">
    <property type="entry name" value="HATPase_c"/>
    <property type="match status" value="1"/>
</dbReference>
<protein>
    <recommendedName>
        <fullName evidence="3">histidine kinase</fullName>
        <ecNumber evidence="3">2.7.13.3</ecNumber>
    </recommendedName>
</protein>
<evidence type="ECO:0000259" key="10">
    <source>
        <dbReference type="PROSITE" id="PS50885"/>
    </source>
</evidence>
<dbReference type="GO" id="GO:0016020">
    <property type="term" value="C:membrane"/>
    <property type="evidence" value="ECO:0007669"/>
    <property type="project" value="UniProtKB-SubCell"/>
</dbReference>
<dbReference type="InterPro" id="IPR003594">
    <property type="entry name" value="HATPase_dom"/>
</dbReference>
<feature type="coiled-coil region" evidence="7">
    <location>
        <begin position="214"/>
        <end position="280"/>
    </location>
</feature>
<keyword evidence="5" id="KW-0808">Transferase</keyword>
<feature type="transmembrane region" description="Helical" evidence="8">
    <location>
        <begin position="153"/>
        <end position="176"/>
    </location>
</feature>
<keyword evidence="12" id="KW-1185">Reference proteome</keyword>
<evidence type="ECO:0000256" key="4">
    <source>
        <dbReference type="ARBA" id="ARBA00022553"/>
    </source>
</evidence>
<evidence type="ECO:0000256" key="3">
    <source>
        <dbReference type="ARBA" id="ARBA00012438"/>
    </source>
</evidence>
<dbReference type="AlphaFoldDB" id="A0A8J7FA09"/>
<reference evidence="11" key="1">
    <citation type="submission" date="2020-10" db="EMBL/GenBank/DDBJ databases">
        <title>Bacterium isolated from coastal waters sediment.</title>
        <authorList>
            <person name="Chen R.-J."/>
            <person name="Lu D.-C."/>
            <person name="Zhu K.-L."/>
            <person name="Du Z.-J."/>
        </authorList>
    </citation>
    <scope>NUCLEOTIDE SEQUENCE</scope>
    <source>
        <strain evidence="11">N1Y112</strain>
    </source>
</reference>
<dbReference type="Gene3D" id="6.10.340.10">
    <property type="match status" value="1"/>
</dbReference>
<proteinExistence type="predicted"/>
<dbReference type="PANTHER" id="PTHR43065:SF50">
    <property type="entry name" value="HISTIDINE KINASE"/>
    <property type="match status" value="1"/>
</dbReference>
<dbReference type="PROSITE" id="PS50885">
    <property type="entry name" value="HAMP"/>
    <property type="match status" value="1"/>
</dbReference>
<dbReference type="EMBL" id="JADEYS010000002">
    <property type="protein sequence ID" value="MBE9396157.1"/>
    <property type="molecule type" value="Genomic_DNA"/>
</dbReference>
<dbReference type="GO" id="GO:0004673">
    <property type="term" value="F:protein histidine kinase activity"/>
    <property type="evidence" value="ECO:0007669"/>
    <property type="project" value="UniProtKB-EC"/>
</dbReference>
<dbReference type="SUPFAM" id="SSF55874">
    <property type="entry name" value="ATPase domain of HSP90 chaperone/DNA topoisomerase II/histidine kinase"/>
    <property type="match status" value="1"/>
</dbReference>
<keyword evidence="7" id="KW-0175">Coiled coil</keyword>
<dbReference type="EC" id="2.7.13.3" evidence="3"/>
<dbReference type="Gene3D" id="1.10.287.130">
    <property type="match status" value="1"/>
</dbReference>
<dbReference type="Gene3D" id="3.30.565.10">
    <property type="entry name" value="Histidine kinase-like ATPase, C-terminal domain"/>
    <property type="match status" value="1"/>
</dbReference>
<keyword evidence="8" id="KW-0472">Membrane</keyword>
<dbReference type="Proteomes" id="UP000640333">
    <property type="component" value="Unassembled WGS sequence"/>
</dbReference>
<comment type="subcellular location">
    <subcellularLocation>
        <location evidence="2">Membrane</location>
    </subcellularLocation>
</comment>
<keyword evidence="8" id="KW-1133">Transmembrane helix</keyword>
<dbReference type="GO" id="GO:0007165">
    <property type="term" value="P:signal transduction"/>
    <property type="evidence" value="ECO:0007669"/>
    <property type="project" value="InterPro"/>
</dbReference>
<accession>A0A8J7FA09</accession>
<feature type="transmembrane region" description="Helical" evidence="8">
    <location>
        <begin position="6"/>
        <end position="30"/>
    </location>
</feature>
<evidence type="ECO:0000256" key="7">
    <source>
        <dbReference type="SAM" id="Coils"/>
    </source>
</evidence>
<dbReference type="InterPro" id="IPR005467">
    <property type="entry name" value="His_kinase_dom"/>
</dbReference>
<dbReference type="SMART" id="SM00387">
    <property type="entry name" value="HATPase_c"/>
    <property type="match status" value="1"/>
</dbReference>
<dbReference type="PRINTS" id="PR00344">
    <property type="entry name" value="BCTRLSENSOR"/>
</dbReference>
<evidence type="ECO:0000259" key="9">
    <source>
        <dbReference type="PROSITE" id="PS50109"/>
    </source>
</evidence>
<dbReference type="SMART" id="SM00304">
    <property type="entry name" value="HAMP"/>
    <property type="match status" value="1"/>
</dbReference>
<evidence type="ECO:0000256" key="5">
    <source>
        <dbReference type="ARBA" id="ARBA00022679"/>
    </source>
</evidence>
<sequence length="540" mass="59227">MSLRLKTILGIATIEAILLILLVSMTLDYLRSTNYEGMVKRASTTATLFATTSKDAILSYDLASLDAFVTEVMRNPDLVYARVLGPEGELFAQAGDAEALARPFQVDLDVPSVSDGIFDTRAEVFEGGENYGQVQMGLDISSMNAKIEEAQKWSAALAAIEMGLVALFSFLLGAYLTGQLKVLRGAARDISQGNLDVELPVRGSDEIADVTRAFNKMASNLRDASARRDQFEQQLRSLNQSLESRVKERTEDLINKNQDLESANREIKDTQAKLLQSEKMASVGVLAAGVAHEINNPVGYVLSNIKTLEGYVVTYQVLLEQYQLLAALTDDQARAKKMSEIEAYAQAQDLDFIRDDLEGLLKDSLEGAERVRDIVRGLKDFSHVDQTEDFRPHDMNECIRTTLKMVDNQLKYHCKVITDLADLPKSYCSPGKINQVILNLLVNAGQAIEDKGAIKVTSHFDGSHIEIRVTDNGKGIEKGAIEKLFDPFYTTKPVGEGTGLGLAISYGIVKEHQGDILVQSKPGAGTSFSLVFPLLQHAPA</sequence>
<dbReference type="SUPFAM" id="SSF158472">
    <property type="entry name" value="HAMP domain-like"/>
    <property type="match status" value="1"/>
</dbReference>
<dbReference type="InterPro" id="IPR003660">
    <property type="entry name" value="HAMP_dom"/>
</dbReference>
<evidence type="ECO:0000256" key="6">
    <source>
        <dbReference type="ARBA" id="ARBA00022777"/>
    </source>
</evidence>
<evidence type="ECO:0000256" key="8">
    <source>
        <dbReference type="SAM" id="Phobius"/>
    </source>
</evidence>
<comment type="caution">
    <text evidence="11">The sequence shown here is derived from an EMBL/GenBank/DDBJ whole genome shotgun (WGS) entry which is preliminary data.</text>
</comment>
<organism evidence="11 12">
    <name type="scientific">Pontibacterium sinense</name>
    <dbReference type="NCBI Taxonomy" id="2781979"/>
    <lineage>
        <taxon>Bacteria</taxon>
        <taxon>Pseudomonadati</taxon>
        <taxon>Pseudomonadota</taxon>
        <taxon>Gammaproteobacteria</taxon>
        <taxon>Oceanospirillales</taxon>
        <taxon>Oceanospirillaceae</taxon>
        <taxon>Pontibacterium</taxon>
    </lineage>
</organism>
<evidence type="ECO:0000313" key="11">
    <source>
        <dbReference type="EMBL" id="MBE9396157.1"/>
    </source>
</evidence>
<feature type="domain" description="Histidine kinase" evidence="9">
    <location>
        <begin position="289"/>
        <end position="536"/>
    </location>
</feature>
<name>A0A8J7FA09_9GAMM</name>
<dbReference type="InterPro" id="IPR004358">
    <property type="entry name" value="Sig_transdc_His_kin-like_C"/>
</dbReference>
<keyword evidence="8" id="KW-0812">Transmembrane</keyword>
<dbReference type="PROSITE" id="PS50109">
    <property type="entry name" value="HIS_KIN"/>
    <property type="match status" value="1"/>
</dbReference>
<dbReference type="CDD" id="cd06225">
    <property type="entry name" value="HAMP"/>
    <property type="match status" value="1"/>
</dbReference>
<dbReference type="RefSeq" id="WP_193951710.1">
    <property type="nucleotide sequence ID" value="NZ_JADEYS010000002.1"/>
</dbReference>
<keyword evidence="4" id="KW-0597">Phosphoprotein</keyword>
<gene>
    <name evidence="11" type="ORF">IOQ59_02655</name>
</gene>
<dbReference type="InterPro" id="IPR036890">
    <property type="entry name" value="HATPase_C_sf"/>
</dbReference>
<keyword evidence="6" id="KW-0418">Kinase</keyword>
<dbReference type="PANTHER" id="PTHR43065">
    <property type="entry name" value="SENSOR HISTIDINE KINASE"/>
    <property type="match status" value="1"/>
</dbReference>
<comment type="catalytic activity">
    <reaction evidence="1">
        <text>ATP + protein L-histidine = ADP + protein N-phospho-L-histidine.</text>
        <dbReference type="EC" id="2.7.13.3"/>
    </reaction>
</comment>